<evidence type="ECO:0000313" key="2">
    <source>
        <dbReference type="Proteomes" id="UP000589626"/>
    </source>
</evidence>
<dbReference type="AlphaFoldDB" id="A0A7W4W1C2"/>
<organism evidence="1 2">
    <name type="scientific">Nocardioides soli</name>
    <dbReference type="NCBI Taxonomy" id="1036020"/>
    <lineage>
        <taxon>Bacteria</taxon>
        <taxon>Bacillati</taxon>
        <taxon>Actinomycetota</taxon>
        <taxon>Actinomycetes</taxon>
        <taxon>Propionibacteriales</taxon>
        <taxon>Nocardioidaceae</taxon>
        <taxon>Nocardioides</taxon>
    </lineage>
</organism>
<protein>
    <submittedName>
        <fullName evidence="1">Uncharacterized protein</fullName>
    </submittedName>
</protein>
<dbReference type="EMBL" id="JACHWR010000013">
    <property type="protein sequence ID" value="MBB3045595.1"/>
    <property type="molecule type" value="Genomic_DNA"/>
</dbReference>
<sequence>MYPPPDGQDLTEEQARELDDTFLASDPFQHFSSRIASLLTWHEGAPMSDVPLPEPEPGSIRAEFNQYLQRPAADGPFKDLDVHAQVAADALAVRHHAAEALLRLACARLAPSMGAGVRCLWAEIAAGPTQIAEVIERLNASAQEADPGERMLRALVEPGRLETARGSPEIVDACNVLVEWLGYAARLLSPAEIDLQAGHNKVKHGLAVRARSDMRVTFLTTPPNADGSVPLSALTGPDAIDIFDQPVLELLARGPKVDGHRQGLEVTQLRLKPSALLAEAYMLAMAHGALFHVAAVEHFKDRDDLREYQLPPPFPGYPVGGPRPKNIDAHAPLGMRFPLTTPPGGGQVRREAGIGFRDRFQILDIDHANRSSGRVVDG</sequence>
<proteinExistence type="predicted"/>
<reference evidence="1 2" key="1">
    <citation type="submission" date="2020-08" db="EMBL/GenBank/DDBJ databases">
        <title>Sequencing the genomes of 1000 actinobacteria strains.</title>
        <authorList>
            <person name="Klenk H.-P."/>
        </authorList>
    </citation>
    <scope>NUCLEOTIDE SEQUENCE [LARGE SCALE GENOMIC DNA]</scope>
    <source>
        <strain evidence="1 2">DSM 105498</strain>
    </source>
</reference>
<gene>
    <name evidence="1" type="ORF">FHU40_005455</name>
</gene>
<name>A0A7W4W1C2_9ACTN</name>
<keyword evidence="2" id="KW-1185">Reference proteome</keyword>
<evidence type="ECO:0000313" key="1">
    <source>
        <dbReference type="EMBL" id="MBB3045595.1"/>
    </source>
</evidence>
<dbReference type="RefSeq" id="WP_183595580.1">
    <property type="nucleotide sequence ID" value="NZ_JACHWR010000013.1"/>
</dbReference>
<accession>A0A7W4W1C2</accession>
<comment type="caution">
    <text evidence="1">The sequence shown here is derived from an EMBL/GenBank/DDBJ whole genome shotgun (WGS) entry which is preliminary data.</text>
</comment>
<dbReference type="Proteomes" id="UP000589626">
    <property type="component" value="Unassembled WGS sequence"/>
</dbReference>